<reference evidence="2" key="1">
    <citation type="journal article" date="2020" name="G3 (Bethesda)">
        <title>High-Quality Assemblies for Three Invasive Social Wasps from the &lt;i&gt;Vespula&lt;/i&gt; Genus.</title>
        <authorList>
            <person name="Harrop T.W.R."/>
            <person name="Guhlin J."/>
            <person name="McLaughlin G.M."/>
            <person name="Permina E."/>
            <person name="Stockwell P."/>
            <person name="Gilligan J."/>
            <person name="Le Lec M.F."/>
            <person name="Gruber M.A.M."/>
            <person name="Quinn O."/>
            <person name="Lovegrove M."/>
            <person name="Duncan E.J."/>
            <person name="Remnant E.J."/>
            <person name="Van Eeckhoven J."/>
            <person name="Graham B."/>
            <person name="Knapp R.A."/>
            <person name="Langford K.W."/>
            <person name="Kronenberg Z."/>
            <person name="Press M.O."/>
            <person name="Eacker S.M."/>
            <person name="Wilson-Rankin E.E."/>
            <person name="Purcell J."/>
            <person name="Lester P.J."/>
            <person name="Dearden P.K."/>
        </authorList>
    </citation>
    <scope>NUCLEOTIDE SEQUENCE</scope>
    <source>
        <strain evidence="2">Linc-1</strain>
    </source>
</reference>
<evidence type="ECO:0000313" key="3">
    <source>
        <dbReference type="Proteomes" id="UP000617340"/>
    </source>
</evidence>
<feature type="compositionally biased region" description="Polar residues" evidence="1">
    <location>
        <begin position="16"/>
        <end position="28"/>
    </location>
</feature>
<organism evidence="2 3">
    <name type="scientific">Vespula germanica</name>
    <name type="common">German yellow jacket</name>
    <name type="synonym">Paravespula germanica</name>
    <dbReference type="NCBI Taxonomy" id="30212"/>
    <lineage>
        <taxon>Eukaryota</taxon>
        <taxon>Metazoa</taxon>
        <taxon>Ecdysozoa</taxon>
        <taxon>Arthropoda</taxon>
        <taxon>Hexapoda</taxon>
        <taxon>Insecta</taxon>
        <taxon>Pterygota</taxon>
        <taxon>Neoptera</taxon>
        <taxon>Endopterygota</taxon>
        <taxon>Hymenoptera</taxon>
        <taxon>Apocrita</taxon>
        <taxon>Aculeata</taxon>
        <taxon>Vespoidea</taxon>
        <taxon>Vespidae</taxon>
        <taxon>Vespinae</taxon>
        <taxon>Vespula</taxon>
    </lineage>
</organism>
<evidence type="ECO:0000313" key="2">
    <source>
        <dbReference type="EMBL" id="KAF7404059.1"/>
    </source>
</evidence>
<feature type="region of interest" description="Disordered" evidence="1">
    <location>
        <begin position="1"/>
        <end position="28"/>
    </location>
</feature>
<accession>A0A834NDH5</accession>
<proteinExistence type="predicted"/>
<comment type="caution">
    <text evidence="2">The sequence shown here is derived from an EMBL/GenBank/DDBJ whole genome shotgun (WGS) entry which is preliminary data.</text>
</comment>
<keyword evidence="3" id="KW-1185">Reference proteome</keyword>
<name>A0A834NDH5_VESGE</name>
<evidence type="ECO:0000256" key="1">
    <source>
        <dbReference type="SAM" id="MobiDB-lite"/>
    </source>
</evidence>
<dbReference type="EMBL" id="JACSDZ010000005">
    <property type="protein sequence ID" value="KAF7404059.1"/>
    <property type="molecule type" value="Genomic_DNA"/>
</dbReference>
<protein>
    <submittedName>
        <fullName evidence="2">Uncharacterized protein</fullName>
    </submittedName>
</protein>
<gene>
    <name evidence="2" type="ORF">HZH68_006853</name>
</gene>
<sequence length="150" mass="17043">MMSEEVALRNVPPPGNSYSPVTNSNSWQRENFSRKPSFVLGSHDVRRGGTLICATSSNVLVRSHGKNVNRSSRVYGDFIECKTYNYSILLYPTLPYPTLFYSTLLYLTLRWFSFVTMTEPQDEDILLPGMSDYSESWSFPAYGTTELPVS</sequence>
<dbReference type="AlphaFoldDB" id="A0A834NDH5"/>
<dbReference type="Proteomes" id="UP000617340">
    <property type="component" value="Unassembled WGS sequence"/>
</dbReference>